<dbReference type="EMBL" id="MTKT01004838">
    <property type="protein sequence ID" value="OWM69639.1"/>
    <property type="molecule type" value="Genomic_DNA"/>
</dbReference>
<evidence type="ECO:0000313" key="3">
    <source>
        <dbReference type="Proteomes" id="UP000197138"/>
    </source>
</evidence>
<accession>A0A218WAW2</accession>
<feature type="region of interest" description="Disordered" evidence="1">
    <location>
        <begin position="1"/>
        <end position="238"/>
    </location>
</feature>
<gene>
    <name evidence="2" type="ORF">CDL15_Pgr005039</name>
</gene>
<protein>
    <submittedName>
        <fullName evidence="2">Uncharacterized protein</fullName>
    </submittedName>
</protein>
<evidence type="ECO:0000313" key="2">
    <source>
        <dbReference type="EMBL" id="OWM69639.1"/>
    </source>
</evidence>
<feature type="compositionally biased region" description="Polar residues" evidence="1">
    <location>
        <begin position="29"/>
        <end position="38"/>
    </location>
</feature>
<comment type="caution">
    <text evidence="2">The sequence shown here is derived from an EMBL/GenBank/DDBJ whole genome shotgun (WGS) entry which is preliminary data.</text>
</comment>
<feature type="compositionally biased region" description="Basic and acidic residues" evidence="1">
    <location>
        <begin position="52"/>
        <end position="70"/>
    </location>
</feature>
<feature type="compositionally biased region" description="Basic and acidic residues" evidence="1">
    <location>
        <begin position="228"/>
        <end position="238"/>
    </location>
</feature>
<reference evidence="3" key="1">
    <citation type="journal article" date="2017" name="Plant J.">
        <title>The pomegranate (Punica granatum L.) genome and the genomics of punicalagin biosynthesis.</title>
        <authorList>
            <person name="Qin G."/>
            <person name="Xu C."/>
            <person name="Ming R."/>
            <person name="Tang H."/>
            <person name="Guyot R."/>
            <person name="Kramer E.M."/>
            <person name="Hu Y."/>
            <person name="Yi X."/>
            <person name="Qi Y."/>
            <person name="Xu X."/>
            <person name="Gao Z."/>
            <person name="Pan H."/>
            <person name="Jian J."/>
            <person name="Tian Y."/>
            <person name="Yue Z."/>
            <person name="Xu Y."/>
        </authorList>
    </citation>
    <scope>NUCLEOTIDE SEQUENCE [LARGE SCALE GENOMIC DNA]</scope>
    <source>
        <strain evidence="3">cv. Dabenzi</strain>
    </source>
</reference>
<dbReference type="AlphaFoldDB" id="A0A218WAW2"/>
<evidence type="ECO:0000256" key="1">
    <source>
        <dbReference type="SAM" id="MobiDB-lite"/>
    </source>
</evidence>
<feature type="compositionally biased region" description="Basic and acidic residues" evidence="1">
    <location>
        <begin position="164"/>
        <end position="182"/>
    </location>
</feature>
<sequence>MQPKRGKLSAPYFGPPASHSRIPDRSPGRYSSTGNQRQIGGHGVMSNKRRARSTEKGGREQSKERTDKESRKRRSRHCGTIPNAFPGQAARAGTPRSLTDAFSNRAPGARSTDKQTALQNGPTGTQGPSRSANKLQMTFRNSTWFPEGRFSGRERLPASLRGTSTEDRDHNDPRAPHNDLRAPQDIQRALRKSQSKSLGLPGPTVLDRGRQANDPPRGKRIAKTNVRMHKEQSGTKGH</sequence>
<proteinExistence type="predicted"/>
<dbReference type="Proteomes" id="UP000197138">
    <property type="component" value="Unassembled WGS sequence"/>
</dbReference>
<organism evidence="2 3">
    <name type="scientific">Punica granatum</name>
    <name type="common">Pomegranate</name>
    <dbReference type="NCBI Taxonomy" id="22663"/>
    <lineage>
        <taxon>Eukaryota</taxon>
        <taxon>Viridiplantae</taxon>
        <taxon>Streptophyta</taxon>
        <taxon>Embryophyta</taxon>
        <taxon>Tracheophyta</taxon>
        <taxon>Spermatophyta</taxon>
        <taxon>Magnoliopsida</taxon>
        <taxon>eudicotyledons</taxon>
        <taxon>Gunneridae</taxon>
        <taxon>Pentapetalae</taxon>
        <taxon>rosids</taxon>
        <taxon>malvids</taxon>
        <taxon>Myrtales</taxon>
        <taxon>Lythraceae</taxon>
        <taxon>Punica</taxon>
    </lineage>
</organism>
<name>A0A218WAW2_PUNGR</name>
<feature type="compositionally biased region" description="Polar residues" evidence="1">
    <location>
        <begin position="114"/>
        <end position="144"/>
    </location>
</feature>